<evidence type="ECO:0000313" key="3">
    <source>
        <dbReference type="Proteomes" id="UP000030641"/>
    </source>
</evidence>
<dbReference type="EMBL" id="KL584770">
    <property type="protein sequence ID" value="KEQ92518.1"/>
    <property type="molecule type" value="Genomic_DNA"/>
</dbReference>
<gene>
    <name evidence="2" type="ORF">AUEXF2481DRAFT_42964</name>
</gene>
<protein>
    <recommendedName>
        <fullName evidence="4">DNA recombination and repair protein Rad51-like C-terminal domain-containing protein</fullName>
    </recommendedName>
</protein>
<dbReference type="GO" id="GO:0000400">
    <property type="term" value="F:four-way junction DNA binding"/>
    <property type="evidence" value="ECO:0007669"/>
    <property type="project" value="TreeGrafter"/>
</dbReference>
<dbReference type="PANTHER" id="PTHR46644">
    <property type="entry name" value="DNA REPAIR PROTEIN XRCC2"/>
    <property type="match status" value="1"/>
</dbReference>
<dbReference type="STRING" id="1043005.A0A074Y3Z4"/>
<feature type="region of interest" description="Disordered" evidence="1">
    <location>
        <begin position="106"/>
        <end position="155"/>
    </location>
</feature>
<dbReference type="GO" id="GO:0033063">
    <property type="term" value="C:Rad51B-Rad51C-Rad51D-XRCC2 complex"/>
    <property type="evidence" value="ECO:0007669"/>
    <property type="project" value="InterPro"/>
</dbReference>
<dbReference type="InParanoid" id="A0A074Y3Z4"/>
<dbReference type="AlphaFoldDB" id="A0A074Y3Z4"/>
<feature type="compositionally biased region" description="Polar residues" evidence="1">
    <location>
        <begin position="143"/>
        <end position="155"/>
    </location>
</feature>
<dbReference type="GO" id="GO:0042148">
    <property type="term" value="P:DNA strand invasion"/>
    <property type="evidence" value="ECO:0007669"/>
    <property type="project" value="TreeGrafter"/>
</dbReference>
<dbReference type="Proteomes" id="UP000030641">
    <property type="component" value="Unassembled WGS sequence"/>
</dbReference>
<dbReference type="InterPro" id="IPR030547">
    <property type="entry name" value="XRCC2"/>
</dbReference>
<evidence type="ECO:0000256" key="1">
    <source>
        <dbReference type="SAM" id="MobiDB-lite"/>
    </source>
</evidence>
<dbReference type="GeneID" id="25367277"/>
<dbReference type="GO" id="GO:0000724">
    <property type="term" value="P:double-strand break repair via homologous recombination"/>
    <property type="evidence" value="ECO:0007669"/>
    <property type="project" value="InterPro"/>
</dbReference>
<feature type="compositionally biased region" description="Basic and acidic residues" evidence="1">
    <location>
        <begin position="106"/>
        <end position="142"/>
    </location>
</feature>
<reference evidence="2 3" key="1">
    <citation type="journal article" date="2014" name="BMC Genomics">
        <title>Genome sequencing of four Aureobasidium pullulans varieties: biotechnological potential, stress tolerance, and description of new species.</title>
        <authorList>
            <person name="Gostin Ar C."/>
            <person name="Ohm R.A."/>
            <person name="Kogej T."/>
            <person name="Sonjak S."/>
            <person name="Turk M."/>
            <person name="Zajc J."/>
            <person name="Zalar P."/>
            <person name="Grube M."/>
            <person name="Sun H."/>
            <person name="Han J."/>
            <person name="Sharma A."/>
            <person name="Chiniquy J."/>
            <person name="Ngan C.Y."/>
            <person name="Lipzen A."/>
            <person name="Barry K."/>
            <person name="Grigoriev I.V."/>
            <person name="Gunde-Cimerman N."/>
        </authorList>
    </citation>
    <scope>NUCLEOTIDE SEQUENCE [LARGE SCALE GENOMIC DNA]</scope>
    <source>
        <strain evidence="2 3">EXF-2481</strain>
    </source>
</reference>
<name>A0A074Y3Z4_AURSE</name>
<sequence>MSAEDLGTRELGQVRTQRLDELLNTLRLLHSPSANSKLGIPALDKLLTAHTPRFDPTNLSSTPAPPIIEITSPGPKSGKTELLYWIIANLVLGSGSRDADTIVEATRTDEQSKSDASEPACDAKDNHEEMLDDRTMTEHEATTDPNATAETPANLRTAQSDYLTNDTNTKNPPLQTSCAKTPPTAIALLTTFPISIPRLSQIILYNLLLQSPSIPLTKAQKHVHDTLNHIHIYSPTSLTSVIATLSTLPSYFLSPSNFSHSRRLGAIILDSASSFYWDDRLASSSSSTTSASTAGVGKYPALASMLKRVSTTLQTPVLFTTDHLSPLSITPTSESLTRSSGRMALKPQLPHPWPNLPCLHLIITRNQEIARFERDVDAQTAIKQAKTSDKAVLLAAKFEITVNGHGDEGWMAMTSGNEGFSVKIDGKGVEMVYSP</sequence>
<dbReference type="GO" id="GO:0005815">
    <property type="term" value="C:microtubule organizing center"/>
    <property type="evidence" value="ECO:0007669"/>
    <property type="project" value="TreeGrafter"/>
</dbReference>
<dbReference type="HOGENOM" id="CLU_046729_0_0_1"/>
<dbReference type="PANTHER" id="PTHR46644:SF2">
    <property type="entry name" value="DNA REPAIR PROTEIN XRCC2"/>
    <property type="match status" value="1"/>
</dbReference>
<dbReference type="OMA" id="TAFFWQD"/>
<evidence type="ECO:0000313" key="2">
    <source>
        <dbReference type="EMBL" id="KEQ92518.1"/>
    </source>
</evidence>
<keyword evidence="3" id="KW-1185">Reference proteome</keyword>
<dbReference type="InterPro" id="IPR027417">
    <property type="entry name" value="P-loop_NTPase"/>
</dbReference>
<accession>A0A074Y3Z4</accession>
<proteinExistence type="predicted"/>
<dbReference type="Gene3D" id="3.40.50.300">
    <property type="entry name" value="P-loop containing nucleotide triphosphate hydrolases"/>
    <property type="match status" value="1"/>
</dbReference>
<dbReference type="GO" id="GO:0005657">
    <property type="term" value="C:replication fork"/>
    <property type="evidence" value="ECO:0007669"/>
    <property type="project" value="InterPro"/>
</dbReference>
<organism evidence="2 3">
    <name type="scientific">Aureobasidium subglaciale (strain EXF-2481)</name>
    <name type="common">Aureobasidium pullulans var. subglaciale</name>
    <dbReference type="NCBI Taxonomy" id="1043005"/>
    <lineage>
        <taxon>Eukaryota</taxon>
        <taxon>Fungi</taxon>
        <taxon>Dikarya</taxon>
        <taxon>Ascomycota</taxon>
        <taxon>Pezizomycotina</taxon>
        <taxon>Dothideomycetes</taxon>
        <taxon>Dothideomycetidae</taxon>
        <taxon>Dothideales</taxon>
        <taxon>Saccotheciaceae</taxon>
        <taxon>Aureobasidium</taxon>
    </lineage>
</organism>
<evidence type="ECO:0008006" key="4">
    <source>
        <dbReference type="Google" id="ProtNLM"/>
    </source>
</evidence>
<dbReference type="OrthoDB" id="420422at2759"/>
<dbReference type="RefSeq" id="XP_013340984.1">
    <property type="nucleotide sequence ID" value="XM_013485530.1"/>
</dbReference>